<accession>A0A0C5WWT8</accession>
<evidence type="ECO:0000313" key="3">
    <source>
        <dbReference type="EMBL" id="AJR09494.1"/>
    </source>
</evidence>
<dbReference type="PANTHER" id="PTHR34136:SF1">
    <property type="entry name" value="UDP-N-ACETYL-D-MANNOSAMINURONIC ACID TRANSFERASE"/>
    <property type="match status" value="1"/>
</dbReference>
<dbReference type="NCBIfam" id="TIGR00696">
    <property type="entry name" value="wecG_tagA_cpsF"/>
    <property type="match status" value="1"/>
</dbReference>
<dbReference type="PATRIC" id="fig|658445.3.peg.4887"/>
<dbReference type="Proteomes" id="UP000032303">
    <property type="component" value="Chromosome 2"/>
</dbReference>
<keyword evidence="4" id="KW-1185">Reference proteome</keyword>
<keyword evidence="1" id="KW-0328">Glycosyltransferase</keyword>
<dbReference type="InterPro" id="IPR004629">
    <property type="entry name" value="WecG_TagA_CpsF"/>
</dbReference>
<reference evidence="3 4" key="1">
    <citation type="submission" date="2013-05" db="EMBL/GenBank/DDBJ databases">
        <title>Complete genome sequence of the lipase-producing bacterium Photobacterium gaetbulicola Gung47.</title>
        <authorList>
            <person name="Kim Y.-O."/>
        </authorList>
    </citation>
    <scope>NUCLEOTIDE SEQUENCE [LARGE SCALE GENOMIC DNA]</scope>
    <source>
        <strain evidence="3 4">Gung47</strain>
    </source>
</reference>
<dbReference type="GO" id="GO:0016758">
    <property type="term" value="F:hexosyltransferase activity"/>
    <property type="evidence" value="ECO:0007669"/>
    <property type="project" value="TreeGrafter"/>
</dbReference>
<proteinExistence type="predicted"/>
<organism evidence="3 4">
    <name type="scientific">Photobacterium gaetbulicola Gung47</name>
    <dbReference type="NCBI Taxonomy" id="658445"/>
    <lineage>
        <taxon>Bacteria</taxon>
        <taxon>Pseudomonadati</taxon>
        <taxon>Pseudomonadota</taxon>
        <taxon>Gammaproteobacteria</taxon>
        <taxon>Vibrionales</taxon>
        <taxon>Vibrionaceae</taxon>
        <taxon>Photobacterium</taxon>
    </lineage>
</organism>
<protein>
    <submittedName>
        <fullName evidence="3">Putative UDP-N-acetyl-D-mannosaminuronic acid transferase</fullName>
    </submittedName>
</protein>
<evidence type="ECO:0000256" key="1">
    <source>
        <dbReference type="ARBA" id="ARBA00022676"/>
    </source>
</evidence>
<dbReference type="Pfam" id="PF03808">
    <property type="entry name" value="Glyco_tran_WecG"/>
    <property type="match status" value="1"/>
</dbReference>
<dbReference type="OrthoDB" id="9808602at2"/>
<dbReference type="HOGENOM" id="CLU_063203_3_2_6"/>
<gene>
    <name evidence="3" type="ORF">H744_2c2841</name>
</gene>
<sequence>MKVKISNLEVCCYKNMSSAVDDIIMNGCGKTAVAINPEKIIKSRESQEVFETLLSADILYLDGIGAVKVAEQKLQTKLSRIPGCELWEQLMIASSYNNKSVFLVGAEEQVVSKTKSLLEDRYNVNVVGYANGFFENENHLINEILDIKPDIVSVALGSPKQELFMQKCRDAGVESFMMGVGGTYNVFTGSVNRAPDIFCKFGLEWAYRLLKEPSRVFRQTSLLKFIFLAFRKKL</sequence>
<dbReference type="KEGG" id="pgb:H744_2c2841"/>
<name>A0A0C5WWT8_9GAMM</name>
<evidence type="ECO:0000313" key="4">
    <source>
        <dbReference type="Proteomes" id="UP000032303"/>
    </source>
</evidence>
<evidence type="ECO:0000256" key="2">
    <source>
        <dbReference type="ARBA" id="ARBA00022679"/>
    </source>
</evidence>
<dbReference type="STRING" id="658445.H744_2c2841"/>
<dbReference type="CDD" id="cd06533">
    <property type="entry name" value="Glyco_transf_WecG_TagA"/>
    <property type="match status" value="1"/>
</dbReference>
<dbReference type="AlphaFoldDB" id="A0A0C5WWT8"/>
<dbReference type="PANTHER" id="PTHR34136">
    <property type="match status" value="1"/>
</dbReference>
<dbReference type="EMBL" id="CP005974">
    <property type="protein sequence ID" value="AJR09494.1"/>
    <property type="molecule type" value="Genomic_DNA"/>
</dbReference>
<keyword evidence="2 3" id="KW-0808">Transferase</keyword>